<comment type="caution">
    <text evidence="2">The sequence shown here is derived from an EMBL/GenBank/DDBJ whole genome shotgun (WGS) entry which is preliminary data.</text>
</comment>
<evidence type="ECO:0000313" key="2">
    <source>
        <dbReference type="EMBL" id="TGE39263.1"/>
    </source>
</evidence>
<protein>
    <submittedName>
        <fullName evidence="2">IS21 family transposase</fullName>
    </submittedName>
</protein>
<dbReference type="SUPFAM" id="SSF53098">
    <property type="entry name" value="Ribonuclease H-like"/>
    <property type="match status" value="1"/>
</dbReference>
<organism evidence="2 3">
    <name type="scientific">Desulfosporosinus fructosivorans</name>
    <dbReference type="NCBI Taxonomy" id="2018669"/>
    <lineage>
        <taxon>Bacteria</taxon>
        <taxon>Bacillati</taxon>
        <taxon>Bacillota</taxon>
        <taxon>Clostridia</taxon>
        <taxon>Eubacteriales</taxon>
        <taxon>Desulfitobacteriaceae</taxon>
        <taxon>Desulfosporosinus</taxon>
    </lineage>
</organism>
<dbReference type="AlphaFoldDB" id="A0A4Z0RB90"/>
<dbReference type="EMBL" id="SPQQ01000002">
    <property type="protein sequence ID" value="TGE39263.1"/>
    <property type="molecule type" value="Genomic_DNA"/>
</dbReference>
<evidence type="ECO:0000313" key="3">
    <source>
        <dbReference type="Proteomes" id="UP000298460"/>
    </source>
</evidence>
<sequence length="332" mass="38820">MNPVQCSQYVYGRKRMRCEEPVKVLEILRLTEQGYSQREIAQSVKCGKSTVGEIQKRCRNCKLHYDVAEEMTNDELKILLYPDSYGHSTKEDPDWPSIHERLRANKRLNLQYLWEEYKEGNTSGLSYSRFCHRYLGWKNESGKNVIMVQNREPGRELFVDWIGDTLNCVFDSSSGDTHTAHFFVATLGDSSYPYVEAFPDEKLDKWLLAHVNELRYLGGIPRVIVPDNCKTATTKPSYYDPVINRSYWEFAKHYEVAILPARVREPQDKAPVESSVGWLETWLLEWLRGKRFFGFEALNIEIQDRVKELVKRPFQKRKGSRKSVFETLDKPA</sequence>
<dbReference type="GO" id="GO:0015074">
    <property type="term" value="P:DNA integration"/>
    <property type="evidence" value="ECO:0007669"/>
    <property type="project" value="InterPro"/>
</dbReference>
<dbReference type="NCBIfam" id="NF033546">
    <property type="entry name" value="transpos_IS21"/>
    <property type="match status" value="1"/>
</dbReference>
<gene>
    <name evidence="2" type="ORF">E4K67_07430</name>
</gene>
<reference evidence="2 3" key="1">
    <citation type="submission" date="2019-03" db="EMBL/GenBank/DDBJ databases">
        <title>Draft Genome Sequence of Desulfosporosinus fructosivorans Strain 63.6F, Isolated from Marine Sediment in the Baltic Sea.</title>
        <authorList>
            <person name="Hausmann B."/>
            <person name="Vandieken V."/>
            <person name="Pjevac P."/>
            <person name="Schreck K."/>
            <person name="Herbold C.W."/>
            <person name="Loy A."/>
        </authorList>
    </citation>
    <scope>NUCLEOTIDE SEQUENCE [LARGE SCALE GENOMIC DNA]</scope>
    <source>
        <strain evidence="2 3">63.6F</strain>
    </source>
</reference>
<dbReference type="PANTHER" id="PTHR35004">
    <property type="entry name" value="TRANSPOSASE RV3428C-RELATED"/>
    <property type="match status" value="1"/>
</dbReference>
<keyword evidence="3" id="KW-1185">Reference proteome</keyword>
<dbReference type="InterPro" id="IPR012337">
    <property type="entry name" value="RNaseH-like_sf"/>
</dbReference>
<dbReference type="PANTHER" id="PTHR35004:SF8">
    <property type="entry name" value="TRANSPOSASE RV3428C-RELATED"/>
    <property type="match status" value="1"/>
</dbReference>
<feature type="domain" description="Integrase catalytic" evidence="1">
    <location>
        <begin position="149"/>
        <end position="332"/>
    </location>
</feature>
<evidence type="ECO:0000259" key="1">
    <source>
        <dbReference type="PROSITE" id="PS50994"/>
    </source>
</evidence>
<dbReference type="InterPro" id="IPR001584">
    <property type="entry name" value="Integrase_cat-core"/>
</dbReference>
<name>A0A4Z0RB90_9FIRM</name>
<proteinExistence type="predicted"/>
<dbReference type="Proteomes" id="UP000298460">
    <property type="component" value="Unassembled WGS sequence"/>
</dbReference>
<dbReference type="PROSITE" id="PS50994">
    <property type="entry name" value="INTEGRASE"/>
    <property type="match status" value="1"/>
</dbReference>
<accession>A0A4Z0RB90</accession>